<protein>
    <submittedName>
        <fullName evidence="1">GL14123</fullName>
    </submittedName>
</protein>
<evidence type="ECO:0000313" key="1">
    <source>
        <dbReference type="EMBL" id="EDW36426.1"/>
    </source>
</evidence>
<sequence length="246" mass="28429">MGYAINVSLLINNHAEADTVLDSGISEVQKDDGVGKSKFDEDFVDFYEFAGLGPIQQRFCSTVPDKVPEDYEQMFETIGKVTKEMVDFQKNLEIRIFQSIKLDFQDQHPNFVRIIVLDFDLLDLRDLRNLQGGFEHLFLDLLLFRFLQADFLRLRIPQLAFLGLLLAQSDHEFANELHFKLKSMLHFDRDIGDSANVSAKQQKRDRYEEAGDEQHIWTTVMVKGVVATMLVETESATRWDNSSFHD</sequence>
<dbReference type="EMBL" id="CH479641">
    <property type="protein sequence ID" value="EDW36426.1"/>
    <property type="molecule type" value="Genomic_DNA"/>
</dbReference>
<gene>
    <name evidence="1" type="primary">Dper\GL14123</name>
    <name evidence="1" type="ORF">Dper_GL14123</name>
</gene>
<proteinExistence type="predicted"/>
<reference evidence="1 2" key="1">
    <citation type="journal article" date="2007" name="Nature">
        <title>Evolution of genes and genomes on the Drosophila phylogeny.</title>
        <authorList>
            <consortium name="Drosophila 12 Genomes Consortium"/>
            <person name="Clark A.G."/>
            <person name="Eisen M.B."/>
            <person name="Smith D.R."/>
            <person name="Bergman C.M."/>
            <person name="Oliver B."/>
            <person name="Markow T.A."/>
            <person name="Kaufman T.C."/>
            <person name="Kellis M."/>
            <person name="Gelbart W."/>
            <person name="Iyer V.N."/>
            <person name="Pollard D.A."/>
            <person name="Sackton T.B."/>
            <person name="Larracuente A.M."/>
            <person name="Singh N.D."/>
            <person name="Abad J.P."/>
            <person name="Abt D.N."/>
            <person name="Adryan B."/>
            <person name="Aguade M."/>
            <person name="Akashi H."/>
            <person name="Anderson W.W."/>
            <person name="Aquadro C.F."/>
            <person name="Ardell D.H."/>
            <person name="Arguello R."/>
            <person name="Artieri C.G."/>
            <person name="Barbash D.A."/>
            <person name="Barker D."/>
            <person name="Barsanti P."/>
            <person name="Batterham P."/>
            <person name="Batzoglou S."/>
            <person name="Begun D."/>
            <person name="Bhutkar A."/>
            <person name="Blanco E."/>
            <person name="Bosak S.A."/>
            <person name="Bradley R.K."/>
            <person name="Brand A.D."/>
            <person name="Brent M.R."/>
            <person name="Brooks A.N."/>
            <person name="Brown R.H."/>
            <person name="Butlin R.K."/>
            <person name="Caggese C."/>
            <person name="Calvi B.R."/>
            <person name="Bernardo de Carvalho A."/>
            <person name="Caspi A."/>
            <person name="Castrezana S."/>
            <person name="Celniker S.E."/>
            <person name="Chang J.L."/>
            <person name="Chapple C."/>
            <person name="Chatterji S."/>
            <person name="Chinwalla A."/>
            <person name="Civetta A."/>
            <person name="Clifton S.W."/>
            <person name="Comeron J.M."/>
            <person name="Costello J.C."/>
            <person name="Coyne J.A."/>
            <person name="Daub J."/>
            <person name="David R.G."/>
            <person name="Delcher A.L."/>
            <person name="Delehaunty K."/>
            <person name="Do C.B."/>
            <person name="Ebling H."/>
            <person name="Edwards K."/>
            <person name="Eickbush T."/>
            <person name="Evans J.D."/>
            <person name="Filipski A."/>
            <person name="Findeiss S."/>
            <person name="Freyhult E."/>
            <person name="Fulton L."/>
            <person name="Fulton R."/>
            <person name="Garcia A.C."/>
            <person name="Gardiner A."/>
            <person name="Garfield D.A."/>
            <person name="Garvin B.E."/>
            <person name="Gibson G."/>
            <person name="Gilbert D."/>
            <person name="Gnerre S."/>
            <person name="Godfrey J."/>
            <person name="Good R."/>
            <person name="Gotea V."/>
            <person name="Gravely B."/>
            <person name="Greenberg A.J."/>
            <person name="Griffiths-Jones S."/>
            <person name="Gross S."/>
            <person name="Guigo R."/>
            <person name="Gustafson E.A."/>
            <person name="Haerty W."/>
            <person name="Hahn M.W."/>
            <person name="Halligan D.L."/>
            <person name="Halpern A.L."/>
            <person name="Halter G.M."/>
            <person name="Han M.V."/>
            <person name="Heger A."/>
            <person name="Hillier L."/>
            <person name="Hinrichs A.S."/>
            <person name="Holmes I."/>
            <person name="Hoskins R.A."/>
            <person name="Hubisz M.J."/>
            <person name="Hultmark D."/>
            <person name="Huntley M.A."/>
            <person name="Jaffe D.B."/>
            <person name="Jagadeeshan S."/>
            <person name="Jeck W.R."/>
            <person name="Johnson J."/>
            <person name="Jones C.D."/>
            <person name="Jordan W.C."/>
            <person name="Karpen G.H."/>
            <person name="Kataoka E."/>
            <person name="Keightley P.D."/>
            <person name="Kheradpour P."/>
            <person name="Kirkness E.F."/>
            <person name="Koerich L.B."/>
            <person name="Kristiansen K."/>
            <person name="Kudrna D."/>
            <person name="Kulathinal R.J."/>
            <person name="Kumar S."/>
            <person name="Kwok R."/>
            <person name="Lander E."/>
            <person name="Langley C.H."/>
            <person name="Lapoint R."/>
            <person name="Lazzaro B.P."/>
            <person name="Lee S.J."/>
            <person name="Levesque L."/>
            <person name="Li R."/>
            <person name="Lin C.F."/>
            <person name="Lin M.F."/>
            <person name="Lindblad-Toh K."/>
            <person name="Llopart A."/>
            <person name="Long M."/>
            <person name="Low L."/>
            <person name="Lozovsky E."/>
            <person name="Lu J."/>
            <person name="Luo M."/>
            <person name="Machado C.A."/>
            <person name="Makalowski W."/>
            <person name="Marzo M."/>
            <person name="Matsuda M."/>
            <person name="Matzkin L."/>
            <person name="McAllister B."/>
            <person name="McBride C.S."/>
            <person name="McKernan B."/>
            <person name="McKernan K."/>
            <person name="Mendez-Lago M."/>
            <person name="Minx P."/>
            <person name="Mollenhauer M.U."/>
            <person name="Montooth K."/>
            <person name="Mount S.M."/>
            <person name="Mu X."/>
            <person name="Myers E."/>
            <person name="Negre B."/>
            <person name="Newfeld S."/>
            <person name="Nielsen R."/>
            <person name="Noor M.A."/>
            <person name="O'Grady P."/>
            <person name="Pachter L."/>
            <person name="Papaceit M."/>
            <person name="Parisi M.J."/>
            <person name="Parisi M."/>
            <person name="Parts L."/>
            <person name="Pedersen J.S."/>
            <person name="Pesole G."/>
            <person name="Phillippy A.M."/>
            <person name="Ponting C.P."/>
            <person name="Pop M."/>
            <person name="Porcelli D."/>
            <person name="Powell J.R."/>
            <person name="Prohaska S."/>
            <person name="Pruitt K."/>
            <person name="Puig M."/>
            <person name="Quesneville H."/>
            <person name="Ram K.R."/>
            <person name="Rand D."/>
            <person name="Rasmussen M.D."/>
            <person name="Reed L.K."/>
            <person name="Reenan R."/>
            <person name="Reily A."/>
            <person name="Remington K.A."/>
            <person name="Rieger T.T."/>
            <person name="Ritchie M.G."/>
            <person name="Robin C."/>
            <person name="Rogers Y.H."/>
            <person name="Rohde C."/>
            <person name="Rozas J."/>
            <person name="Rubenfield M.J."/>
            <person name="Ruiz A."/>
            <person name="Russo S."/>
            <person name="Salzberg S.L."/>
            <person name="Sanchez-Gracia A."/>
            <person name="Saranga D.J."/>
            <person name="Sato H."/>
            <person name="Schaeffer S.W."/>
            <person name="Schatz M.C."/>
            <person name="Schlenke T."/>
            <person name="Schwartz R."/>
            <person name="Segarra C."/>
            <person name="Singh R.S."/>
            <person name="Sirot L."/>
            <person name="Sirota M."/>
            <person name="Sisneros N.B."/>
            <person name="Smith C.D."/>
            <person name="Smith T.F."/>
            <person name="Spieth J."/>
            <person name="Stage D.E."/>
            <person name="Stark A."/>
            <person name="Stephan W."/>
            <person name="Strausberg R.L."/>
            <person name="Strempel S."/>
            <person name="Sturgill D."/>
            <person name="Sutton G."/>
            <person name="Sutton G.G."/>
            <person name="Tao W."/>
            <person name="Teichmann S."/>
            <person name="Tobari Y.N."/>
            <person name="Tomimura Y."/>
            <person name="Tsolas J.M."/>
            <person name="Valente V.L."/>
            <person name="Venter E."/>
            <person name="Venter J.C."/>
            <person name="Vicario S."/>
            <person name="Vieira F.G."/>
            <person name="Vilella A.J."/>
            <person name="Villasante A."/>
            <person name="Walenz B."/>
            <person name="Wang J."/>
            <person name="Wasserman M."/>
            <person name="Watts T."/>
            <person name="Wilson D."/>
            <person name="Wilson R.K."/>
            <person name="Wing R.A."/>
            <person name="Wolfner M.F."/>
            <person name="Wong A."/>
            <person name="Wong G.K."/>
            <person name="Wu C.I."/>
            <person name="Wu G."/>
            <person name="Yamamoto D."/>
            <person name="Yang H.P."/>
            <person name="Yang S.P."/>
            <person name="Yorke J.A."/>
            <person name="Yoshida K."/>
            <person name="Zdobnov E."/>
            <person name="Zhang P."/>
            <person name="Zhang Y."/>
            <person name="Zimin A.V."/>
            <person name="Baldwin J."/>
            <person name="Abdouelleil A."/>
            <person name="Abdulkadir J."/>
            <person name="Abebe A."/>
            <person name="Abera B."/>
            <person name="Abreu J."/>
            <person name="Acer S.C."/>
            <person name="Aftuck L."/>
            <person name="Alexander A."/>
            <person name="An P."/>
            <person name="Anderson E."/>
            <person name="Anderson S."/>
            <person name="Arachi H."/>
            <person name="Azer M."/>
            <person name="Bachantsang P."/>
            <person name="Barry A."/>
            <person name="Bayul T."/>
            <person name="Berlin A."/>
            <person name="Bessette D."/>
            <person name="Bloom T."/>
            <person name="Blye J."/>
            <person name="Boguslavskiy L."/>
            <person name="Bonnet C."/>
            <person name="Boukhgalter B."/>
            <person name="Bourzgui I."/>
            <person name="Brown A."/>
            <person name="Cahill P."/>
            <person name="Channer S."/>
            <person name="Cheshatsang Y."/>
            <person name="Chuda L."/>
            <person name="Citroen M."/>
            <person name="Collymore A."/>
            <person name="Cooke P."/>
            <person name="Costello M."/>
            <person name="D'Aco K."/>
            <person name="Daza R."/>
            <person name="De Haan G."/>
            <person name="DeGray S."/>
            <person name="DeMaso C."/>
            <person name="Dhargay N."/>
            <person name="Dooley K."/>
            <person name="Dooley E."/>
            <person name="Doricent M."/>
            <person name="Dorje P."/>
            <person name="Dorjee K."/>
            <person name="Dupes A."/>
            <person name="Elong R."/>
            <person name="Falk J."/>
            <person name="Farina A."/>
            <person name="Faro S."/>
            <person name="Ferguson D."/>
            <person name="Fisher S."/>
            <person name="Foley C.D."/>
            <person name="Franke A."/>
            <person name="Friedrich D."/>
            <person name="Gadbois L."/>
            <person name="Gearin G."/>
            <person name="Gearin C.R."/>
            <person name="Giannoukos G."/>
            <person name="Goode T."/>
            <person name="Graham J."/>
            <person name="Grandbois E."/>
            <person name="Grewal S."/>
            <person name="Gyaltsen K."/>
            <person name="Hafez N."/>
            <person name="Hagos B."/>
            <person name="Hall J."/>
            <person name="Henson C."/>
            <person name="Hollinger A."/>
            <person name="Honan T."/>
            <person name="Huard M.D."/>
            <person name="Hughes L."/>
            <person name="Hurhula B."/>
            <person name="Husby M.E."/>
            <person name="Kamat A."/>
            <person name="Kanga B."/>
            <person name="Kashin S."/>
            <person name="Khazanovich D."/>
            <person name="Kisner P."/>
            <person name="Lance K."/>
            <person name="Lara M."/>
            <person name="Lee W."/>
            <person name="Lennon N."/>
            <person name="Letendre F."/>
            <person name="LeVine R."/>
            <person name="Lipovsky A."/>
            <person name="Liu X."/>
            <person name="Liu J."/>
            <person name="Liu S."/>
            <person name="Lokyitsang T."/>
            <person name="Lokyitsang Y."/>
            <person name="Lubonja R."/>
            <person name="Lui A."/>
            <person name="MacDonald P."/>
            <person name="Magnisalis V."/>
            <person name="Maru K."/>
            <person name="Matthews C."/>
            <person name="McCusker W."/>
            <person name="McDonough S."/>
            <person name="Mehta T."/>
            <person name="Meldrim J."/>
            <person name="Meneus L."/>
            <person name="Mihai O."/>
            <person name="Mihalev A."/>
            <person name="Mihova T."/>
            <person name="Mittelman R."/>
            <person name="Mlenga V."/>
            <person name="Montmayeur A."/>
            <person name="Mulrain L."/>
            <person name="Navidi A."/>
            <person name="Naylor J."/>
            <person name="Negash T."/>
            <person name="Nguyen T."/>
            <person name="Nguyen N."/>
            <person name="Nicol R."/>
            <person name="Norbu C."/>
            <person name="Norbu N."/>
            <person name="Novod N."/>
            <person name="O'Neill B."/>
            <person name="Osman S."/>
            <person name="Markiewicz E."/>
            <person name="Oyono O.L."/>
            <person name="Patti C."/>
            <person name="Phunkhang P."/>
            <person name="Pierre F."/>
            <person name="Priest M."/>
            <person name="Raghuraman S."/>
            <person name="Rege F."/>
            <person name="Reyes R."/>
            <person name="Rise C."/>
            <person name="Rogov P."/>
            <person name="Ross K."/>
            <person name="Ryan E."/>
            <person name="Settipalli S."/>
            <person name="Shea T."/>
            <person name="Sherpa N."/>
            <person name="Shi L."/>
            <person name="Shih D."/>
            <person name="Sparrow T."/>
            <person name="Spaulding J."/>
            <person name="Stalker J."/>
            <person name="Stange-Thomann N."/>
            <person name="Stavropoulos S."/>
            <person name="Stone C."/>
            <person name="Strader C."/>
            <person name="Tesfaye S."/>
            <person name="Thomson T."/>
            <person name="Thoulutsang Y."/>
            <person name="Thoulutsang D."/>
            <person name="Topham K."/>
            <person name="Topping I."/>
            <person name="Tsamla T."/>
            <person name="Vassiliev H."/>
            <person name="Vo A."/>
            <person name="Wangchuk T."/>
            <person name="Wangdi T."/>
            <person name="Weiand M."/>
            <person name="Wilkinson J."/>
            <person name="Wilson A."/>
            <person name="Yadav S."/>
            <person name="Young G."/>
            <person name="Yu Q."/>
            <person name="Zembek L."/>
            <person name="Zhong D."/>
            <person name="Zimmer A."/>
            <person name="Zwirko Z."/>
            <person name="Jaffe D.B."/>
            <person name="Alvarez P."/>
            <person name="Brockman W."/>
            <person name="Butler J."/>
            <person name="Chin C."/>
            <person name="Gnerre S."/>
            <person name="Grabherr M."/>
            <person name="Kleber M."/>
            <person name="Mauceli E."/>
            <person name="MacCallum I."/>
        </authorList>
    </citation>
    <scope>NUCLEOTIDE SEQUENCE [LARGE SCALE GENOMIC DNA]</scope>
    <source>
        <strain evidence="2">MSH-3 / Tucson 14011-0111.49</strain>
    </source>
</reference>
<accession>B4HD34</accession>
<dbReference type="Proteomes" id="UP000008744">
    <property type="component" value="Unassembled WGS sequence"/>
</dbReference>
<organism evidence="2">
    <name type="scientific">Drosophila persimilis</name>
    <name type="common">Fruit fly</name>
    <dbReference type="NCBI Taxonomy" id="7234"/>
    <lineage>
        <taxon>Eukaryota</taxon>
        <taxon>Metazoa</taxon>
        <taxon>Ecdysozoa</taxon>
        <taxon>Arthropoda</taxon>
        <taxon>Hexapoda</taxon>
        <taxon>Insecta</taxon>
        <taxon>Pterygota</taxon>
        <taxon>Neoptera</taxon>
        <taxon>Endopterygota</taxon>
        <taxon>Diptera</taxon>
        <taxon>Brachycera</taxon>
        <taxon>Muscomorpha</taxon>
        <taxon>Ephydroidea</taxon>
        <taxon>Drosophilidae</taxon>
        <taxon>Drosophila</taxon>
        <taxon>Sophophora</taxon>
    </lineage>
</organism>
<evidence type="ECO:0000313" key="2">
    <source>
        <dbReference type="Proteomes" id="UP000008744"/>
    </source>
</evidence>
<dbReference type="AlphaFoldDB" id="B4HD34"/>
<keyword evidence="2" id="KW-1185">Reference proteome</keyword>
<dbReference type="HOGENOM" id="CLU_1130104_0_0_1"/>
<name>B4HD34_DROPE</name>